<accession>A0ABV7YC34</accession>
<keyword evidence="3" id="KW-1185">Reference proteome</keyword>
<evidence type="ECO:0000313" key="2">
    <source>
        <dbReference type="EMBL" id="MFC3762487.1"/>
    </source>
</evidence>
<dbReference type="SUPFAM" id="SSF55961">
    <property type="entry name" value="Bet v1-like"/>
    <property type="match status" value="1"/>
</dbReference>
<sequence length="353" mass="38663">MDDDARRIEKEVALPATPEQVWEAIATGPGISAWYVPHEIFPGEGGLVSLGPGLDGRVLVWQEGERFAYGRFPLESPDQPDYLYDFRIAAVSANGEMDEDTEDAEDATEEVVEEPVADEVEEVEEPTAESEDTADEAAEDSEDSDDWADEEPETSVLTFVQSGFPEGEEWDAEFASYDQGWDLFLGNLTAYLTHFPGEPGAATVAGASPELSAEVAWTQLVAALNVEGELAVEASIELKPEGPEEITGTVDAVVAHQLLGIRTENGLHRFAVDGDEPCTVSIYHYLYGEEVADEEVVDQLSGDWQDWLDELFPLTDDELDDEDEEDEAEAEADSEDEDEADTDTSEPEDKPTS</sequence>
<organism evidence="2 3">
    <name type="scientific">Tenggerimyces flavus</name>
    <dbReference type="NCBI Taxonomy" id="1708749"/>
    <lineage>
        <taxon>Bacteria</taxon>
        <taxon>Bacillati</taxon>
        <taxon>Actinomycetota</taxon>
        <taxon>Actinomycetes</taxon>
        <taxon>Propionibacteriales</taxon>
        <taxon>Nocardioidaceae</taxon>
        <taxon>Tenggerimyces</taxon>
    </lineage>
</organism>
<comment type="caution">
    <text evidence="2">The sequence shown here is derived from an EMBL/GenBank/DDBJ whole genome shotgun (WGS) entry which is preliminary data.</text>
</comment>
<dbReference type="Proteomes" id="UP001595699">
    <property type="component" value="Unassembled WGS sequence"/>
</dbReference>
<proteinExistence type="predicted"/>
<dbReference type="InterPro" id="IPR023393">
    <property type="entry name" value="START-like_dom_sf"/>
</dbReference>
<reference evidence="3" key="1">
    <citation type="journal article" date="2019" name="Int. J. Syst. Evol. Microbiol.">
        <title>The Global Catalogue of Microorganisms (GCM) 10K type strain sequencing project: providing services to taxonomists for standard genome sequencing and annotation.</title>
        <authorList>
            <consortium name="The Broad Institute Genomics Platform"/>
            <consortium name="The Broad Institute Genome Sequencing Center for Infectious Disease"/>
            <person name="Wu L."/>
            <person name="Ma J."/>
        </authorList>
    </citation>
    <scope>NUCLEOTIDE SEQUENCE [LARGE SCALE GENOMIC DNA]</scope>
    <source>
        <strain evidence="3">CGMCC 4.7241</strain>
    </source>
</reference>
<dbReference type="Gene3D" id="3.30.530.20">
    <property type="match status" value="1"/>
</dbReference>
<dbReference type="RefSeq" id="WP_205118780.1">
    <property type="nucleotide sequence ID" value="NZ_JAFBCM010000001.1"/>
</dbReference>
<feature type="region of interest" description="Disordered" evidence="1">
    <location>
        <begin position="311"/>
        <end position="353"/>
    </location>
</feature>
<protein>
    <submittedName>
        <fullName evidence="2">SRPBCC domain-containing protein</fullName>
    </submittedName>
</protein>
<dbReference type="EMBL" id="JBHRZH010000015">
    <property type="protein sequence ID" value="MFC3762487.1"/>
    <property type="molecule type" value="Genomic_DNA"/>
</dbReference>
<gene>
    <name evidence="2" type="ORF">ACFOUW_16720</name>
</gene>
<evidence type="ECO:0000256" key="1">
    <source>
        <dbReference type="SAM" id="MobiDB-lite"/>
    </source>
</evidence>
<dbReference type="CDD" id="cd07814">
    <property type="entry name" value="SRPBCC_CalC_Aha1-like"/>
    <property type="match status" value="1"/>
</dbReference>
<name>A0ABV7YC34_9ACTN</name>
<evidence type="ECO:0000313" key="3">
    <source>
        <dbReference type="Proteomes" id="UP001595699"/>
    </source>
</evidence>
<feature type="region of interest" description="Disordered" evidence="1">
    <location>
        <begin position="95"/>
        <end position="153"/>
    </location>
</feature>
<feature type="compositionally biased region" description="Acidic residues" evidence="1">
    <location>
        <begin position="315"/>
        <end position="346"/>
    </location>
</feature>
<feature type="compositionally biased region" description="Acidic residues" evidence="1">
    <location>
        <begin position="96"/>
        <end position="153"/>
    </location>
</feature>